<evidence type="ECO:0000313" key="1">
    <source>
        <dbReference type="EMBL" id="VAX42429.1"/>
    </source>
</evidence>
<organism evidence="1">
    <name type="scientific">hydrothermal vent metagenome</name>
    <dbReference type="NCBI Taxonomy" id="652676"/>
    <lineage>
        <taxon>unclassified sequences</taxon>
        <taxon>metagenomes</taxon>
        <taxon>ecological metagenomes</taxon>
    </lineage>
</organism>
<dbReference type="InterPro" id="IPR013783">
    <property type="entry name" value="Ig-like_fold"/>
</dbReference>
<name>A0A3B1DJ18_9ZZZZ</name>
<gene>
    <name evidence="1" type="ORF">MNBD_PLANCTO02-2588</name>
</gene>
<dbReference type="PANTHER" id="PTHR37833">
    <property type="entry name" value="LIPOPROTEIN-RELATED"/>
    <property type="match status" value="1"/>
</dbReference>
<dbReference type="Pfam" id="PF07610">
    <property type="entry name" value="DUF1573"/>
    <property type="match status" value="1"/>
</dbReference>
<protein>
    <recommendedName>
        <fullName evidence="2">DUF1573 domain-containing protein</fullName>
    </recommendedName>
</protein>
<dbReference type="Gene3D" id="2.60.40.10">
    <property type="entry name" value="Immunoglobulins"/>
    <property type="match status" value="1"/>
</dbReference>
<dbReference type="InterPro" id="IPR011467">
    <property type="entry name" value="DUF1573"/>
</dbReference>
<dbReference type="PANTHER" id="PTHR37833:SF1">
    <property type="entry name" value="SIGNAL PEPTIDE PROTEIN"/>
    <property type="match status" value="1"/>
</dbReference>
<dbReference type="AlphaFoldDB" id="A0A3B1DJ18"/>
<proteinExistence type="predicted"/>
<reference evidence="1" key="1">
    <citation type="submission" date="2018-06" db="EMBL/GenBank/DDBJ databases">
        <authorList>
            <person name="Zhirakovskaya E."/>
        </authorList>
    </citation>
    <scope>NUCLEOTIDE SEQUENCE</scope>
</reference>
<accession>A0A3B1DJ18</accession>
<dbReference type="EMBL" id="UOGL01000655">
    <property type="protein sequence ID" value="VAX42429.1"/>
    <property type="molecule type" value="Genomic_DNA"/>
</dbReference>
<evidence type="ECO:0008006" key="2">
    <source>
        <dbReference type="Google" id="ProtNLM"/>
    </source>
</evidence>
<sequence length="263" mass="29457">MEAKKTFGWKRKLLVLMALVPLGLAVAANWVNATPSPIHSQQTSPALIFQQYLVNLGPIPSSKKYVSTRFIFKNGGKHPVTITELKPSCGCLQPRLSKKVLQPSERGDFLLQVSTISEAPGKHDYFVTIKYTDPQPREAVVHFKFILSKKQIDIQPQALIFYQLNGEPATQQFVVTDYRDQPMNVKKVSSTSKFVNASLQSTDVDELGNRRTHVSVTVAGKVPPGKTRVHVIVETDDPQFDKMIIPLWVEGPVVKQIKKVKQK</sequence>